<dbReference type="Proteomes" id="UP000053586">
    <property type="component" value="Unassembled WGS sequence"/>
</dbReference>
<reference evidence="1 2" key="2">
    <citation type="journal article" date="2017" name="Antonie Van Leeuwenhoek">
        <title>Rhizobium rhizosphaerae sp. nov., a novel species isolated from rice rhizosphere.</title>
        <authorList>
            <person name="Zhao J.J."/>
            <person name="Zhang J."/>
            <person name="Zhang R.J."/>
            <person name="Zhang C.W."/>
            <person name="Yin H.Q."/>
            <person name="Zhang X.X."/>
        </authorList>
    </citation>
    <scope>NUCLEOTIDE SEQUENCE [LARGE SCALE GENOMIC DNA]</scope>
    <source>
        <strain evidence="1 2">ACAM 611</strain>
    </source>
</reference>
<gene>
    <name evidence="1" type="ORF">GPUN_1721</name>
</gene>
<dbReference type="AlphaFoldDB" id="H5TC10"/>
<protein>
    <submittedName>
        <fullName evidence="1">Uncharacterized protein</fullName>
    </submittedName>
</protein>
<name>H5TC10_9ALTE</name>
<accession>H5TC10</accession>
<dbReference type="EMBL" id="BAET01000016">
    <property type="protein sequence ID" value="GAB55837.1"/>
    <property type="molecule type" value="Genomic_DNA"/>
</dbReference>
<evidence type="ECO:0000313" key="2">
    <source>
        <dbReference type="Proteomes" id="UP000053586"/>
    </source>
</evidence>
<evidence type="ECO:0000313" key="1">
    <source>
        <dbReference type="EMBL" id="GAB55837.1"/>
    </source>
</evidence>
<reference evidence="1 2" key="1">
    <citation type="journal article" date="2012" name="J. Bacteriol.">
        <title>Genome sequence of proteorhodopsin-containing sea ice bacterium Glaciecola punicea ACAM 611T.</title>
        <authorList>
            <person name="Qin Q.-L."/>
            <person name="Xie B.-B."/>
            <person name="Shu Y.-L."/>
            <person name="Rong J.-C."/>
            <person name="Zhao D.-L."/>
            <person name="Zhang X.-Y."/>
            <person name="Chen X.-L."/>
            <person name="Zhou B.-C."/>
            <person name="Zhanga Y.-Z."/>
        </authorList>
    </citation>
    <scope>NUCLEOTIDE SEQUENCE [LARGE SCALE GENOMIC DNA]</scope>
    <source>
        <strain evidence="1 2">ACAM 611</strain>
    </source>
</reference>
<sequence>MYFKPALATTKVTPAHTFYIRFASKIEGQHFHRLSVAALSRTFL</sequence>
<proteinExistence type="predicted"/>
<comment type="caution">
    <text evidence="1">The sequence shown here is derived from an EMBL/GenBank/DDBJ whole genome shotgun (WGS) entry which is preliminary data.</text>
</comment>
<organism evidence="1 2">
    <name type="scientific">Glaciecola punicea ACAM 611</name>
    <dbReference type="NCBI Taxonomy" id="1121923"/>
    <lineage>
        <taxon>Bacteria</taxon>
        <taxon>Pseudomonadati</taxon>
        <taxon>Pseudomonadota</taxon>
        <taxon>Gammaproteobacteria</taxon>
        <taxon>Alteromonadales</taxon>
        <taxon>Alteromonadaceae</taxon>
        <taxon>Glaciecola</taxon>
    </lineage>
</organism>
<keyword evidence="2" id="KW-1185">Reference proteome</keyword>